<evidence type="ECO:0000259" key="5">
    <source>
        <dbReference type="PROSITE" id="PS51063"/>
    </source>
</evidence>
<proteinExistence type="predicted"/>
<evidence type="ECO:0000256" key="3">
    <source>
        <dbReference type="ARBA" id="ARBA00023163"/>
    </source>
</evidence>
<feature type="domain" description="Cyclic nucleotide-binding" evidence="4">
    <location>
        <begin position="27"/>
        <end position="147"/>
    </location>
</feature>
<dbReference type="InterPro" id="IPR036388">
    <property type="entry name" value="WH-like_DNA-bd_sf"/>
</dbReference>
<dbReference type="PROSITE" id="PS51063">
    <property type="entry name" value="HTH_CRP_2"/>
    <property type="match status" value="1"/>
</dbReference>
<dbReference type="PANTHER" id="PTHR24567:SF26">
    <property type="entry name" value="REGULATORY PROTEIN YEIL"/>
    <property type="match status" value="1"/>
</dbReference>
<keyword evidence="1" id="KW-0805">Transcription regulation</keyword>
<dbReference type="Pfam" id="PF13545">
    <property type="entry name" value="HTH_Crp_2"/>
    <property type="match status" value="1"/>
</dbReference>
<dbReference type="InterPro" id="IPR018335">
    <property type="entry name" value="Tscrpt_reg_HTH_Crp-type_CS"/>
</dbReference>
<dbReference type="InterPro" id="IPR012318">
    <property type="entry name" value="HTH_CRP"/>
</dbReference>
<dbReference type="InterPro" id="IPR000595">
    <property type="entry name" value="cNMP-bd_dom"/>
</dbReference>
<organism evidence="6 7">
    <name type="scientific">Yanghanlia caeni</name>
    <dbReference type="NCBI Taxonomy" id="3064283"/>
    <lineage>
        <taxon>Bacteria</taxon>
        <taxon>Pseudomonadati</taxon>
        <taxon>Pseudomonadota</taxon>
        <taxon>Betaproteobacteria</taxon>
        <taxon>Burkholderiales</taxon>
        <taxon>Alcaligenaceae</taxon>
        <taxon>Yanghanlia</taxon>
    </lineage>
</organism>
<dbReference type="Proteomes" id="UP001232156">
    <property type="component" value="Unassembled WGS sequence"/>
</dbReference>
<accession>A0ABU1D768</accession>
<dbReference type="CDD" id="cd00038">
    <property type="entry name" value="CAP_ED"/>
    <property type="match status" value="1"/>
</dbReference>
<dbReference type="InterPro" id="IPR018490">
    <property type="entry name" value="cNMP-bd_dom_sf"/>
</dbReference>
<dbReference type="PROSITE" id="PS00042">
    <property type="entry name" value="HTH_CRP_1"/>
    <property type="match status" value="1"/>
</dbReference>
<keyword evidence="2" id="KW-0238">DNA-binding</keyword>
<dbReference type="Gene3D" id="1.10.10.10">
    <property type="entry name" value="Winged helix-like DNA-binding domain superfamily/Winged helix DNA-binding domain"/>
    <property type="match status" value="1"/>
</dbReference>
<dbReference type="EMBL" id="JAUZQE010000021">
    <property type="protein sequence ID" value="MDR4126274.1"/>
    <property type="molecule type" value="Genomic_DNA"/>
</dbReference>
<dbReference type="SUPFAM" id="SSF46785">
    <property type="entry name" value="Winged helix' DNA-binding domain"/>
    <property type="match status" value="1"/>
</dbReference>
<feature type="domain" description="HTH crp-type" evidence="5">
    <location>
        <begin position="161"/>
        <end position="230"/>
    </location>
</feature>
<evidence type="ECO:0000313" key="6">
    <source>
        <dbReference type="EMBL" id="MDR4126274.1"/>
    </source>
</evidence>
<keyword evidence="3" id="KW-0804">Transcription</keyword>
<sequence length="236" mass="26152">MSSDQAARHEPRAGEHIPALCVSHVPIFNHLPGTALSVIAEKAAMRRYERGAFIHRAGDTSDKLFIVYTGKIKVYRLADNGKEQLLRILRPGDFTGELALFSPSTHDTWAEAMQSSDVCTIHQADVRKLLLQFPDISLHVLAELSHRLSISEKQTAVIATASINARLARYLASLVEHHGDARVTLPMSRRNLASFLGTTPETVSRRLGEFEHAGFIQQTGTRSIRILDLDALLLVE</sequence>
<evidence type="ECO:0000313" key="7">
    <source>
        <dbReference type="Proteomes" id="UP001232156"/>
    </source>
</evidence>
<evidence type="ECO:0000256" key="2">
    <source>
        <dbReference type="ARBA" id="ARBA00023125"/>
    </source>
</evidence>
<dbReference type="CDD" id="cd00092">
    <property type="entry name" value="HTH_CRP"/>
    <property type="match status" value="1"/>
</dbReference>
<dbReference type="InterPro" id="IPR036390">
    <property type="entry name" value="WH_DNA-bd_sf"/>
</dbReference>
<comment type="caution">
    <text evidence="6">The sequence shown here is derived from an EMBL/GenBank/DDBJ whole genome shotgun (WGS) entry which is preliminary data.</text>
</comment>
<gene>
    <name evidence="6" type="ORF">Q8947_09800</name>
</gene>
<dbReference type="Gene3D" id="2.60.120.10">
    <property type="entry name" value="Jelly Rolls"/>
    <property type="match status" value="1"/>
</dbReference>
<dbReference type="PANTHER" id="PTHR24567">
    <property type="entry name" value="CRP FAMILY TRANSCRIPTIONAL REGULATORY PROTEIN"/>
    <property type="match status" value="1"/>
</dbReference>
<name>A0ABU1D768_9BURK</name>
<dbReference type="PROSITE" id="PS50042">
    <property type="entry name" value="CNMP_BINDING_3"/>
    <property type="match status" value="1"/>
</dbReference>
<keyword evidence="7" id="KW-1185">Reference proteome</keyword>
<dbReference type="Pfam" id="PF00027">
    <property type="entry name" value="cNMP_binding"/>
    <property type="match status" value="1"/>
</dbReference>
<dbReference type="RefSeq" id="WP_347287156.1">
    <property type="nucleotide sequence ID" value="NZ_JAUZQE010000021.1"/>
</dbReference>
<dbReference type="PRINTS" id="PR00034">
    <property type="entry name" value="HTHCRP"/>
</dbReference>
<dbReference type="SMART" id="SM00419">
    <property type="entry name" value="HTH_CRP"/>
    <property type="match status" value="1"/>
</dbReference>
<evidence type="ECO:0000259" key="4">
    <source>
        <dbReference type="PROSITE" id="PS50042"/>
    </source>
</evidence>
<dbReference type="SMART" id="SM00100">
    <property type="entry name" value="cNMP"/>
    <property type="match status" value="1"/>
</dbReference>
<evidence type="ECO:0000256" key="1">
    <source>
        <dbReference type="ARBA" id="ARBA00023015"/>
    </source>
</evidence>
<dbReference type="InterPro" id="IPR050397">
    <property type="entry name" value="Env_Response_Regulators"/>
</dbReference>
<dbReference type="SUPFAM" id="SSF51206">
    <property type="entry name" value="cAMP-binding domain-like"/>
    <property type="match status" value="1"/>
</dbReference>
<protein>
    <submittedName>
        <fullName evidence="6">Crp/Fnr family transcriptional regulator</fullName>
    </submittedName>
</protein>
<reference evidence="6 7" key="1">
    <citation type="submission" date="2023-08" db="EMBL/GenBank/DDBJ databases">
        <title>Alcaligenaceae gen. nov., a novel taxon isolated from the sludge of Yixing Pesticide Factory.</title>
        <authorList>
            <person name="Ruan L."/>
        </authorList>
    </citation>
    <scope>NUCLEOTIDE SEQUENCE [LARGE SCALE GENOMIC DNA]</scope>
    <source>
        <strain evidence="6 7">LG-2</strain>
    </source>
</reference>
<dbReference type="InterPro" id="IPR014710">
    <property type="entry name" value="RmlC-like_jellyroll"/>
</dbReference>